<evidence type="ECO:0000313" key="1">
    <source>
        <dbReference type="EMBL" id="SPC91258.1"/>
    </source>
</evidence>
<reference evidence="1" key="1">
    <citation type="submission" date="2018-02" db="EMBL/GenBank/DDBJ databases">
        <authorList>
            <person name="Cohen D.B."/>
            <person name="Kent A.D."/>
        </authorList>
    </citation>
    <scope>NUCLEOTIDE SEQUENCE</scope>
</reference>
<dbReference type="AlphaFoldDB" id="A0A2N9FVK5"/>
<gene>
    <name evidence="1" type="ORF">FSB_LOCUS19140</name>
</gene>
<evidence type="ECO:0008006" key="2">
    <source>
        <dbReference type="Google" id="ProtNLM"/>
    </source>
</evidence>
<accession>A0A2N9FVK5</accession>
<proteinExistence type="predicted"/>
<protein>
    <recommendedName>
        <fullName evidence="2">Aminotransferase-like plant mobile domain-containing protein</fullName>
    </recommendedName>
</protein>
<dbReference type="EMBL" id="OIVN01001214">
    <property type="protein sequence ID" value="SPC91258.1"/>
    <property type="molecule type" value="Genomic_DNA"/>
</dbReference>
<organism evidence="1">
    <name type="scientific">Fagus sylvatica</name>
    <name type="common">Beechnut</name>
    <dbReference type="NCBI Taxonomy" id="28930"/>
    <lineage>
        <taxon>Eukaryota</taxon>
        <taxon>Viridiplantae</taxon>
        <taxon>Streptophyta</taxon>
        <taxon>Embryophyta</taxon>
        <taxon>Tracheophyta</taxon>
        <taxon>Spermatophyta</taxon>
        <taxon>Magnoliopsida</taxon>
        <taxon>eudicotyledons</taxon>
        <taxon>Gunneridae</taxon>
        <taxon>Pentapetalae</taxon>
        <taxon>rosids</taxon>
        <taxon>fabids</taxon>
        <taxon>Fagales</taxon>
        <taxon>Fagaceae</taxon>
        <taxon>Fagus</taxon>
    </lineage>
</organism>
<name>A0A2N9FVK5_FAGSY</name>
<sequence length="242" mass="27426">MSNLPPLDEKLGAKKWVPKLVEVEVVTPFFHPREHIYAFLHPPVNLEPKMVNSRRNVTGVFNCWRKLTPETIAGREMTMTPLDMYQLTGQNMIGGRVIHILELANDVHLDQIYLGFSVGSTSMNVPSLPDEFSGGSTIICNSSHTVAVNWLYFFEDLERTVEYNWGGQALAHLYVNMDAVSRGSTTSLMSYWQLWEGLPSEGMDERVALAWRLVRFSKLYEGPSMRALYLAERVTTQLIGGE</sequence>